<dbReference type="EMBL" id="BEYU01000035">
    <property type="protein sequence ID" value="GBG27688.1"/>
    <property type="molecule type" value="Genomic_DNA"/>
</dbReference>
<dbReference type="SMART" id="SM00320">
    <property type="entry name" value="WD40"/>
    <property type="match status" value="8"/>
</dbReference>
<feature type="coiled-coil region" evidence="1">
    <location>
        <begin position="1302"/>
        <end position="1336"/>
    </location>
</feature>
<dbReference type="SUPFAM" id="SSF50978">
    <property type="entry name" value="WD40 repeat-like"/>
    <property type="match status" value="2"/>
</dbReference>
<dbReference type="InParanoid" id="A0A2R5GD82"/>
<keyword evidence="3" id="KW-0966">Cell projection</keyword>
<feature type="region of interest" description="Disordered" evidence="2">
    <location>
        <begin position="1"/>
        <end position="50"/>
    </location>
</feature>
<organism evidence="3 4">
    <name type="scientific">Hondaea fermentalgiana</name>
    <dbReference type="NCBI Taxonomy" id="2315210"/>
    <lineage>
        <taxon>Eukaryota</taxon>
        <taxon>Sar</taxon>
        <taxon>Stramenopiles</taxon>
        <taxon>Bigyra</taxon>
        <taxon>Labyrinthulomycetes</taxon>
        <taxon>Thraustochytrida</taxon>
        <taxon>Thraustochytriidae</taxon>
        <taxon>Hondaea</taxon>
    </lineage>
</organism>
<protein>
    <submittedName>
        <fullName evidence="3">Cilia-and flagella-associated protein 57</fullName>
    </submittedName>
</protein>
<keyword evidence="3" id="KW-0969">Cilium</keyword>
<gene>
    <name evidence="3" type="ORF">FCC1311_039112</name>
</gene>
<dbReference type="Gene3D" id="2.130.10.10">
    <property type="entry name" value="YVTN repeat-like/Quinoprotein amine dehydrogenase"/>
    <property type="match status" value="2"/>
</dbReference>
<proteinExistence type="predicted"/>
<dbReference type="Proteomes" id="UP000241890">
    <property type="component" value="Unassembled WGS sequence"/>
</dbReference>
<feature type="compositionally biased region" description="Gly residues" evidence="2">
    <location>
        <begin position="1207"/>
        <end position="1217"/>
    </location>
</feature>
<dbReference type="InterPro" id="IPR036322">
    <property type="entry name" value="WD40_repeat_dom_sf"/>
</dbReference>
<feature type="compositionally biased region" description="Gly residues" evidence="2">
    <location>
        <begin position="1181"/>
        <end position="1199"/>
    </location>
</feature>
<dbReference type="InterPro" id="IPR001680">
    <property type="entry name" value="WD40_rpt"/>
</dbReference>
<accession>A0A2R5GD82</accession>
<dbReference type="OrthoDB" id="10251741at2759"/>
<keyword evidence="3" id="KW-0282">Flagellum</keyword>
<feature type="coiled-coil region" evidence="1">
    <location>
        <begin position="813"/>
        <end position="934"/>
    </location>
</feature>
<evidence type="ECO:0000313" key="4">
    <source>
        <dbReference type="Proteomes" id="UP000241890"/>
    </source>
</evidence>
<feature type="region of interest" description="Disordered" evidence="2">
    <location>
        <begin position="1355"/>
        <end position="1421"/>
    </location>
</feature>
<sequence>MTRSEDGDEADVLTHDGLLGKEDSTESTVAASKIGGGGGADSHDAHKHCKPEDVRTSISMEASIGISGSIRDTVCYLNEREIAFPVGKRVAYANTETREMSFLSLRAKVTAMCVSPDRLALAVAYANDEAGAACVIAIFHVATQKLLRELRPTACIGEVVSMCFSGDSKFLFTSIGAPRHEVFYWKWDAEKLIARSKCPTHATRVRFHPTDNSVVSVSGPGFFRLWKLGSNCQLKLQPTMQPKFEAEQVLVDHAWFDENTLITLHERGECTVFAADASAATQTRCMKLVAVQNIRLETRDEADYLRAEVIAIHERGFVVGGNNGMLCAFEETTEGQEEPFMCLKTFQTAHKEILASIAISPLADTLVCCTRCNSLLQFPLGNVDIILENEDPFKPFPFVQHRGPVTVMDVCLGPRPLLATAGPDKMLRIVNFETLECEIEHHLTPGFGDPVSVALHPNGSLLAIGFKEHVRMYDLILGKLREKGCIYLKTCTFVCFSHGGQYLICSTNLSINVYGTYSASLLHTFSEHLGNVQDAIFNSSDTVLASVAIDGTVMTRRVVNGARVDGLSASFETCQLLSIATDADAERAVVAGSDGSLREIVGGAETMQVFASDPEKGLPPEQAAQNADGQLGLSHPGEDVSWKRRMSTTEEVITSLLLSVDETALFAGTSTGDIRVYRYPLSVYRGEYERLASHGDAVTRLRRSFDGRFLFSSARDGTCFIQRLHLSFPGASEDEIKLLNLRQGMRNEVSLWRNDADSVLVSHREWIDNVKAVEDAKKEVQSAIAAHEYAMHLKDNEWMETVRNARSESAKAVTKERARYDELQQRHEQFVQKHMEEKQRLEASRVGTAQTIENEYEKRLGDALRRVDERTEAIENLRQRTDEILVAQETKHVEEIEVLKRSLGDQIQQLRKEVDQLERELTMERERHAETVSQQQHEYDLELLHLKGAVETAVQKERSNLAIKQGQLVEQQNKFQRLRNKVSTMKQSKADDEARIKSLEAQVASLQSTLRRYEANLEQREVAFREKEKTILHLRSNQKTLDNFRYVLDHRIEKLTEEKGPVKQHIAKLESHIRAMYSELVSEFERKKVTERQMSTKQMKVDALSNEVNKLRASLRDRDREVASLSHTITTCAQTSDTKHAIAILAEAYQRQVLKQPFWSVRKSAKTASTPMLPSVAAAGSGVGSGSASGGAGGSGLGAGIAPPAGGTEGSVGGGLGHPPSGGVDQEHSLGIDTSAGPAGGNNGDALASPTDRSSVEEIERQRDQMFKTVETLQKALRISERKGHTKSKTHVQENAFLITECNRLRKEAVANKMRADQLETKVAELESRMGSNQAEDQLANFPFGGAKRQSVARSKYAAPTAAPTTATATTPTKQAHDAMGAAPYGDDDVRQEDVSRPATRQGVPGRSKRIPSLPQRPGSK</sequence>
<keyword evidence="1" id="KW-0175">Coiled coil</keyword>
<evidence type="ECO:0000256" key="2">
    <source>
        <dbReference type="SAM" id="MobiDB-lite"/>
    </source>
</evidence>
<dbReference type="InterPro" id="IPR015943">
    <property type="entry name" value="WD40/YVTN_repeat-like_dom_sf"/>
</dbReference>
<evidence type="ECO:0000256" key="1">
    <source>
        <dbReference type="SAM" id="Coils"/>
    </source>
</evidence>
<dbReference type="Pfam" id="PF00400">
    <property type="entry name" value="WD40"/>
    <property type="match status" value="1"/>
</dbReference>
<feature type="region of interest" description="Disordered" evidence="2">
    <location>
        <begin position="1179"/>
        <end position="1259"/>
    </location>
</feature>
<feature type="region of interest" description="Disordered" evidence="2">
    <location>
        <begin position="613"/>
        <end position="638"/>
    </location>
</feature>
<dbReference type="PANTHER" id="PTHR32215">
    <property type="entry name" value="CILIA- AND FLAGELLA-ASSOCIATED PROTEIN 57"/>
    <property type="match status" value="1"/>
</dbReference>
<comment type="caution">
    <text evidence="3">The sequence shown here is derived from an EMBL/GenBank/DDBJ whole genome shotgun (WGS) entry which is preliminary data.</text>
</comment>
<name>A0A2R5GD82_9STRA</name>
<feature type="coiled-coil region" evidence="1">
    <location>
        <begin position="961"/>
        <end position="1030"/>
    </location>
</feature>
<evidence type="ECO:0000313" key="3">
    <source>
        <dbReference type="EMBL" id="GBG27688.1"/>
    </source>
</evidence>
<feature type="compositionally biased region" description="Low complexity" evidence="2">
    <location>
        <begin position="1358"/>
        <end position="1373"/>
    </location>
</feature>
<keyword evidence="4" id="KW-1185">Reference proteome</keyword>
<dbReference type="PANTHER" id="PTHR32215:SF0">
    <property type="entry name" value="CILIA- AND FLAGELLA-ASSOCIATED PROTEIN 57"/>
    <property type="match status" value="1"/>
</dbReference>
<feature type="compositionally biased region" description="Basic and acidic residues" evidence="2">
    <location>
        <begin position="12"/>
        <end position="24"/>
    </location>
</feature>
<feature type="compositionally biased region" description="Acidic residues" evidence="2">
    <location>
        <begin position="1"/>
        <end position="11"/>
    </location>
</feature>
<reference evidence="3 4" key="1">
    <citation type="submission" date="2017-12" db="EMBL/GenBank/DDBJ databases">
        <title>Sequencing, de novo assembly and annotation of complete genome of a new Thraustochytrid species, strain FCC1311.</title>
        <authorList>
            <person name="Sedici K."/>
            <person name="Godart F."/>
            <person name="Aiese Cigliano R."/>
            <person name="Sanseverino W."/>
            <person name="Barakat M."/>
            <person name="Ortet P."/>
            <person name="Marechal E."/>
            <person name="Cagnac O."/>
            <person name="Amato A."/>
        </authorList>
    </citation>
    <scope>NUCLEOTIDE SEQUENCE [LARGE SCALE GENOMIC DNA]</scope>
</reference>
<dbReference type="InterPro" id="IPR052993">
    <property type="entry name" value="CFA-57"/>
</dbReference>